<keyword evidence="2" id="KW-1185">Reference proteome</keyword>
<accession>A0A8H7DFR1</accession>
<dbReference type="Gene3D" id="2.30.60.10">
    <property type="entry name" value="Cyanovirin-N"/>
    <property type="match status" value="1"/>
</dbReference>
<dbReference type="EMBL" id="JACAZH010000003">
    <property type="protein sequence ID" value="KAF7372715.1"/>
    <property type="molecule type" value="Genomic_DNA"/>
</dbReference>
<dbReference type="AlphaFoldDB" id="A0A8H7DFR1"/>
<name>A0A8H7DFR1_9AGAR</name>
<comment type="caution">
    <text evidence="1">The sequence shown here is derived from an EMBL/GenBank/DDBJ whole genome shotgun (WGS) entry which is preliminary data.</text>
</comment>
<reference evidence="1" key="1">
    <citation type="submission" date="2020-05" db="EMBL/GenBank/DDBJ databases">
        <title>Mycena genomes resolve the evolution of fungal bioluminescence.</title>
        <authorList>
            <person name="Tsai I.J."/>
        </authorList>
    </citation>
    <scope>NUCLEOTIDE SEQUENCE</scope>
    <source>
        <strain evidence="1">160909Yilan</strain>
    </source>
</reference>
<protein>
    <recommendedName>
        <fullName evidence="3">Cyanovirin-N domain-containing protein</fullName>
    </recommendedName>
</protein>
<organism evidence="1 2">
    <name type="scientific">Mycena sanguinolenta</name>
    <dbReference type="NCBI Taxonomy" id="230812"/>
    <lineage>
        <taxon>Eukaryota</taxon>
        <taxon>Fungi</taxon>
        <taxon>Dikarya</taxon>
        <taxon>Basidiomycota</taxon>
        <taxon>Agaricomycotina</taxon>
        <taxon>Agaricomycetes</taxon>
        <taxon>Agaricomycetidae</taxon>
        <taxon>Agaricales</taxon>
        <taxon>Marasmiineae</taxon>
        <taxon>Mycenaceae</taxon>
        <taxon>Mycena</taxon>
    </lineage>
</organism>
<evidence type="ECO:0000313" key="1">
    <source>
        <dbReference type="EMBL" id="KAF7372715.1"/>
    </source>
</evidence>
<gene>
    <name evidence="1" type="ORF">MSAN_00476800</name>
</gene>
<evidence type="ECO:0008006" key="3">
    <source>
        <dbReference type="Google" id="ProtNLM"/>
    </source>
</evidence>
<proteinExistence type="predicted"/>
<evidence type="ECO:0000313" key="2">
    <source>
        <dbReference type="Proteomes" id="UP000623467"/>
    </source>
</evidence>
<dbReference type="OrthoDB" id="3016981at2759"/>
<dbReference type="Proteomes" id="UP000623467">
    <property type="component" value="Unassembled WGS sequence"/>
</dbReference>
<dbReference type="InterPro" id="IPR036673">
    <property type="entry name" value="Cyanovirin-N_sf"/>
</dbReference>
<sequence>MLFGASLGWLQFGRRTESRPQHKLRAEKPWHATGSGLLNPLSFPTKFSQGPNNLSTMQFTLLLALILTAIPGLNAQDCSFFPAPTPLPTPAPPGLTGPGNFAASCFGTFLSDPANGVLSTECRAEGINPDGCNSVFIGQCVGVQQPSGNMVCEVNGGAGINGTCTFDEFLQDSGLQTLLTGHCGNIEGGVTTSQIDLNVCFENLNGFLAC</sequence>
<dbReference type="SUPFAM" id="SSF51322">
    <property type="entry name" value="Cyanovirin-N"/>
    <property type="match status" value="1"/>
</dbReference>